<evidence type="ECO:0000256" key="8">
    <source>
        <dbReference type="SAM" id="Phobius"/>
    </source>
</evidence>
<dbReference type="PANTHER" id="PTHR45625">
    <property type="entry name" value="PEPTIDYL-PROLYL CIS-TRANS ISOMERASE-RELATED"/>
    <property type="match status" value="1"/>
</dbReference>
<dbReference type="InterPro" id="IPR044666">
    <property type="entry name" value="Cyclophilin_A-like"/>
</dbReference>
<organism evidence="10 11">
    <name type="scientific">Eufriesea mexicana</name>
    <dbReference type="NCBI Taxonomy" id="516756"/>
    <lineage>
        <taxon>Eukaryota</taxon>
        <taxon>Metazoa</taxon>
        <taxon>Ecdysozoa</taxon>
        <taxon>Arthropoda</taxon>
        <taxon>Hexapoda</taxon>
        <taxon>Insecta</taxon>
        <taxon>Pterygota</taxon>
        <taxon>Neoptera</taxon>
        <taxon>Endopterygota</taxon>
        <taxon>Hymenoptera</taxon>
        <taxon>Apocrita</taxon>
        <taxon>Aculeata</taxon>
        <taxon>Apoidea</taxon>
        <taxon>Anthophila</taxon>
        <taxon>Apidae</taxon>
        <taxon>Eufriesea</taxon>
    </lineage>
</organism>
<name>A0A310SM79_9HYME</name>
<keyword evidence="8" id="KW-1133">Transmembrane helix</keyword>
<feature type="region of interest" description="Disordered" evidence="7">
    <location>
        <begin position="106"/>
        <end position="130"/>
    </location>
</feature>
<accession>A0A310SM79</accession>
<dbReference type="Gene3D" id="2.40.100.10">
    <property type="entry name" value="Cyclophilin-like"/>
    <property type="match status" value="1"/>
</dbReference>
<dbReference type="PANTHER" id="PTHR45625:SF6">
    <property type="entry name" value="SPLICEOSOME-ASSOCIATED PROTEIN CWC27 HOMOLOG"/>
    <property type="match status" value="1"/>
</dbReference>
<keyword evidence="11" id="KW-1185">Reference proteome</keyword>
<keyword evidence="3" id="KW-0539">Nucleus</keyword>
<evidence type="ECO:0000256" key="3">
    <source>
        <dbReference type="ARBA" id="ARBA00023242"/>
    </source>
</evidence>
<keyword evidence="8" id="KW-0812">Transmembrane</keyword>
<dbReference type="EMBL" id="KQ761339">
    <property type="protein sequence ID" value="OAD57885.1"/>
    <property type="molecule type" value="Genomic_DNA"/>
</dbReference>
<evidence type="ECO:0000256" key="4">
    <source>
        <dbReference type="ARBA" id="ARBA00040027"/>
    </source>
</evidence>
<dbReference type="GO" id="GO:0071013">
    <property type="term" value="C:catalytic step 2 spliceosome"/>
    <property type="evidence" value="ECO:0007669"/>
    <property type="project" value="TreeGrafter"/>
</dbReference>
<feature type="non-terminal residue" evidence="10">
    <location>
        <position position="1"/>
    </location>
</feature>
<comment type="subunit">
    <text evidence="6">Part of the activated spliceosome B/catalytic step 1 spliceosome, one of the forms of the spliceosome which has a well-formed active site but still cannot catalyze the branching reaction and is composed at least of 52 proteins, the U2, U5 and U6 snRNAs and the pre-mRNA. Recruited during early steps of activated spliceosome B maturation, it is probably one of the first proteins released from this complex as he matures to the spliceosome C complex. Component of the minor spliceosome, which splices U12-type introns.</text>
</comment>
<evidence type="ECO:0000313" key="10">
    <source>
        <dbReference type="EMBL" id="OAD57885.1"/>
    </source>
</evidence>
<comment type="subcellular location">
    <subcellularLocation>
        <location evidence="1">Nucleus</location>
    </subcellularLocation>
</comment>
<dbReference type="AlphaFoldDB" id="A0A310SM79"/>
<dbReference type="InterPro" id="IPR002130">
    <property type="entry name" value="Cyclophilin-type_PPIase_dom"/>
</dbReference>
<evidence type="ECO:0000313" key="11">
    <source>
        <dbReference type="Proteomes" id="UP000250275"/>
    </source>
</evidence>
<sequence>VTMKTTVGDIELELWAKETPKAYRNFIQSCMEGYWDDIIFHTQGGDPTGTGEGGKIYGEPFKNLAWIVLFFAMKNFVTEISIFYHLVKNQRKMKKNMILNKKFSGEGKSVDHHLSDPKLSSQPAVERPGFANKKERKTAVVIGKVTTK</sequence>
<dbReference type="Pfam" id="PF00160">
    <property type="entry name" value="Pro_isomerase"/>
    <property type="match status" value="1"/>
</dbReference>
<evidence type="ECO:0000259" key="9">
    <source>
        <dbReference type="Pfam" id="PF00160"/>
    </source>
</evidence>
<dbReference type="Proteomes" id="UP000250275">
    <property type="component" value="Unassembled WGS sequence"/>
</dbReference>
<evidence type="ECO:0000256" key="7">
    <source>
        <dbReference type="SAM" id="MobiDB-lite"/>
    </source>
</evidence>
<dbReference type="SUPFAM" id="SSF50891">
    <property type="entry name" value="Cyclophilin-like"/>
    <property type="match status" value="1"/>
</dbReference>
<dbReference type="InterPro" id="IPR029000">
    <property type="entry name" value="Cyclophilin-like_dom_sf"/>
</dbReference>
<gene>
    <name evidence="10" type="ORF">WN48_01518</name>
</gene>
<evidence type="ECO:0000256" key="1">
    <source>
        <dbReference type="ARBA" id="ARBA00004123"/>
    </source>
</evidence>
<keyword evidence="10" id="KW-0413">Isomerase</keyword>
<comment type="similarity">
    <text evidence="2">Belongs to the cyclophilin-type PPIase family.</text>
</comment>
<evidence type="ECO:0000256" key="5">
    <source>
        <dbReference type="ARBA" id="ARBA00042090"/>
    </source>
</evidence>
<dbReference type="GO" id="GO:0003755">
    <property type="term" value="F:peptidyl-prolyl cis-trans isomerase activity"/>
    <property type="evidence" value="ECO:0007669"/>
    <property type="project" value="InterPro"/>
</dbReference>
<evidence type="ECO:0000256" key="2">
    <source>
        <dbReference type="ARBA" id="ARBA00007365"/>
    </source>
</evidence>
<proteinExistence type="inferred from homology"/>
<feature type="transmembrane region" description="Helical" evidence="8">
    <location>
        <begin position="64"/>
        <end position="87"/>
    </location>
</feature>
<reference evidence="10 11" key="1">
    <citation type="submission" date="2015-07" db="EMBL/GenBank/DDBJ databases">
        <title>The genome of Eufriesea mexicana.</title>
        <authorList>
            <person name="Pan H."/>
            <person name="Kapheim K."/>
        </authorList>
    </citation>
    <scope>NUCLEOTIDE SEQUENCE [LARGE SCALE GENOMIC DNA]</scope>
    <source>
        <strain evidence="10">0111107269</strain>
        <tissue evidence="10">Whole body</tissue>
    </source>
</reference>
<evidence type="ECO:0000256" key="6">
    <source>
        <dbReference type="ARBA" id="ARBA00046368"/>
    </source>
</evidence>
<feature type="domain" description="PPIase cyclophilin-type" evidence="9">
    <location>
        <begin position="1"/>
        <end position="57"/>
    </location>
</feature>
<feature type="compositionally biased region" description="Basic and acidic residues" evidence="7">
    <location>
        <begin position="106"/>
        <end position="116"/>
    </location>
</feature>
<protein>
    <recommendedName>
        <fullName evidence="4">Spliceosome-associated protein CWC27 homolog</fullName>
    </recommendedName>
    <alternativeName>
        <fullName evidence="5">Probable inactive peptidyl-prolyl cis-trans isomerase CWC27 homolog</fullName>
    </alternativeName>
</protein>
<keyword evidence="8" id="KW-0472">Membrane</keyword>